<gene>
    <name evidence="2" type="ORF">GBZ86_08635</name>
</gene>
<dbReference type="AlphaFoldDB" id="A0A6I1MM47"/>
<dbReference type="InterPro" id="IPR024405">
    <property type="entry name" value="Phage_BhlA/UviB"/>
</dbReference>
<keyword evidence="3" id="KW-1185">Reference proteome</keyword>
<reference evidence="2 3" key="1">
    <citation type="submission" date="2019-10" db="EMBL/GenBank/DDBJ databases">
        <title>The Genome Sequence of Clostridium tarantellae Isolated from Fish Brain.</title>
        <authorList>
            <person name="Bano L."/>
            <person name="Kiel M."/>
            <person name="Sales G."/>
            <person name="Doxey A.C."/>
            <person name="Mansfield M.J."/>
            <person name="Schiavone M."/>
            <person name="Rossetto O."/>
            <person name="Pirazzini M."/>
            <person name="Dobrindt U."/>
            <person name="Montecucco C."/>
        </authorList>
    </citation>
    <scope>NUCLEOTIDE SEQUENCE [LARGE SCALE GENOMIC DNA]</scope>
    <source>
        <strain evidence="2 3">DSM 3997</strain>
    </source>
</reference>
<proteinExistence type="predicted"/>
<keyword evidence="1" id="KW-0472">Membrane</keyword>
<evidence type="ECO:0000313" key="3">
    <source>
        <dbReference type="Proteomes" id="UP000430345"/>
    </source>
</evidence>
<sequence length="64" mass="7658">MEVDILKMVATQGLFAILFTYLLFYVLKENSKREFNYQNIVKELTEMLPPIKEDVEKIKEKVFK</sequence>
<feature type="transmembrane region" description="Helical" evidence="1">
    <location>
        <begin position="6"/>
        <end position="27"/>
    </location>
</feature>
<protein>
    <submittedName>
        <fullName evidence="2">Bacteriocin</fullName>
    </submittedName>
</protein>
<dbReference type="Pfam" id="PF10960">
    <property type="entry name" value="Holin_BhlA"/>
    <property type="match status" value="1"/>
</dbReference>
<organism evidence="2 3">
    <name type="scientific">Clostridium tarantellae</name>
    <dbReference type="NCBI Taxonomy" id="39493"/>
    <lineage>
        <taxon>Bacteria</taxon>
        <taxon>Bacillati</taxon>
        <taxon>Bacillota</taxon>
        <taxon>Clostridia</taxon>
        <taxon>Eubacteriales</taxon>
        <taxon>Clostridiaceae</taxon>
        <taxon>Clostridium</taxon>
    </lineage>
</organism>
<dbReference type="EMBL" id="WHJC01000110">
    <property type="protein sequence ID" value="MPQ43823.1"/>
    <property type="molecule type" value="Genomic_DNA"/>
</dbReference>
<keyword evidence="1" id="KW-0812">Transmembrane</keyword>
<dbReference type="OrthoDB" id="2680433at2"/>
<dbReference type="RefSeq" id="WP_152889692.1">
    <property type="nucleotide sequence ID" value="NZ_WHJC01000110.1"/>
</dbReference>
<keyword evidence="1" id="KW-1133">Transmembrane helix</keyword>
<name>A0A6I1MM47_9CLOT</name>
<accession>A0A6I1MM47</accession>
<comment type="caution">
    <text evidence="2">The sequence shown here is derived from an EMBL/GenBank/DDBJ whole genome shotgun (WGS) entry which is preliminary data.</text>
</comment>
<evidence type="ECO:0000256" key="1">
    <source>
        <dbReference type="SAM" id="Phobius"/>
    </source>
</evidence>
<dbReference type="Proteomes" id="UP000430345">
    <property type="component" value="Unassembled WGS sequence"/>
</dbReference>
<evidence type="ECO:0000313" key="2">
    <source>
        <dbReference type="EMBL" id="MPQ43823.1"/>
    </source>
</evidence>